<proteinExistence type="predicted"/>
<dbReference type="Proteomes" id="UP000018949">
    <property type="component" value="Unassembled WGS sequence"/>
</dbReference>
<keyword evidence="3" id="KW-1185">Reference proteome</keyword>
<comment type="caution">
    <text evidence="2">The sequence shown here is derived from an EMBL/GenBank/DDBJ whole genome shotgun (WGS) entry which is preliminary data.</text>
</comment>
<dbReference type="RefSeq" id="WP_023613425.1">
    <property type="nucleotide sequence ID" value="NZ_BAUW01000033.1"/>
</dbReference>
<evidence type="ECO:0000313" key="2">
    <source>
        <dbReference type="EMBL" id="GAE45989.1"/>
    </source>
</evidence>
<organism evidence="2 3">
    <name type="scientific">Mesobacillus boroniphilus JCM 21738</name>
    <dbReference type="NCBI Taxonomy" id="1294265"/>
    <lineage>
        <taxon>Bacteria</taxon>
        <taxon>Bacillati</taxon>
        <taxon>Bacillota</taxon>
        <taxon>Bacilli</taxon>
        <taxon>Bacillales</taxon>
        <taxon>Bacillaceae</taxon>
        <taxon>Mesobacillus</taxon>
    </lineage>
</organism>
<dbReference type="Pfam" id="PF00239">
    <property type="entry name" value="Resolvase"/>
    <property type="match status" value="1"/>
</dbReference>
<dbReference type="Gene3D" id="3.40.50.1390">
    <property type="entry name" value="Resolvase, N-terminal catalytic domain"/>
    <property type="match status" value="1"/>
</dbReference>
<protein>
    <recommendedName>
        <fullName evidence="1">Resolvase/invertase-type recombinase catalytic domain-containing protein</fullName>
    </recommendedName>
</protein>
<accession>W4RQX4</accession>
<dbReference type="GO" id="GO:0000150">
    <property type="term" value="F:DNA strand exchange activity"/>
    <property type="evidence" value="ECO:0007669"/>
    <property type="project" value="InterPro"/>
</dbReference>
<reference evidence="2 3" key="1">
    <citation type="submission" date="2013-12" db="EMBL/GenBank/DDBJ databases">
        <title>NBRP : Genome information of microbial organism related human and environment.</title>
        <authorList>
            <person name="Hattori M."/>
            <person name="Oshima K."/>
            <person name="Inaba H."/>
            <person name="Suda W."/>
            <person name="Sakamoto M."/>
            <person name="Iino T."/>
            <person name="Kitahara M."/>
            <person name="Oshida Y."/>
            <person name="Iida T."/>
            <person name="Kudo T."/>
            <person name="Itoh T."/>
            <person name="Ahmed I."/>
            <person name="Ohkuma M."/>
        </authorList>
    </citation>
    <scope>NUCLEOTIDE SEQUENCE [LARGE SCALE GENOMIC DNA]</scope>
    <source>
        <strain evidence="2 3">JCM 21738</strain>
    </source>
</reference>
<sequence length="108" mass="12318">MNSKIESVLYIRSANNYKKSLDLQRLAGEKYAKQNSMSLSIIEDAQSFGITPFNERAGLRWLILIKIVIVDSLIRISRDLNQVLSFGSLMEKHNAKLNVLDEADVYRS</sequence>
<dbReference type="EMBL" id="BAUW01000033">
    <property type="protein sequence ID" value="GAE45989.1"/>
    <property type="molecule type" value="Genomic_DNA"/>
</dbReference>
<dbReference type="AlphaFoldDB" id="W4RQX4"/>
<feature type="domain" description="Resolvase/invertase-type recombinase catalytic" evidence="1">
    <location>
        <begin position="8"/>
        <end position="103"/>
    </location>
</feature>
<evidence type="ECO:0000313" key="3">
    <source>
        <dbReference type="Proteomes" id="UP000018949"/>
    </source>
</evidence>
<dbReference type="InterPro" id="IPR006119">
    <property type="entry name" value="Resolv_N"/>
</dbReference>
<dbReference type="GO" id="GO:0003677">
    <property type="term" value="F:DNA binding"/>
    <property type="evidence" value="ECO:0007669"/>
    <property type="project" value="InterPro"/>
</dbReference>
<name>W4RQX4_9BACI</name>
<gene>
    <name evidence="2" type="ORF">JCM21738_2845</name>
</gene>
<evidence type="ECO:0000259" key="1">
    <source>
        <dbReference type="Pfam" id="PF00239"/>
    </source>
</evidence>
<dbReference type="InterPro" id="IPR036162">
    <property type="entry name" value="Resolvase-like_N_sf"/>
</dbReference>